<reference evidence="2" key="1">
    <citation type="submission" date="2018-05" db="EMBL/GenBank/DDBJ databases">
        <authorList>
            <person name="Lanie J.A."/>
            <person name="Ng W.-L."/>
            <person name="Kazmierczak K.M."/>
            <person name="Andrzejewski T.M."/>
            <person name="Davidsen T.M."/>
            <person name="Wayne K.J."/>
            <person name="Tettelin H."/>
            <person name="Glass J.I."/>
            <person name="Rusch D."/>
            <person name="Podicherti R."/>
            <person name="Tsui H.-C.T."/>
            <person name="Winkler M.E."/>
        </authorList>
    </citation>
    <scope>NUCLEOTIDE SEQUENCE</scope>
</reference>
<gene>
    <name evidence="2" type="ORF">METZ01_LOCUS329841</name>
</gene>
<feature type="non-terminal residue" evidence="2">
    <location>
        <position position="1"/>
    </location>
</feature>
<name>A0A382PVU9_9ZZZZ</name>
<feature type="region of interest" description="Disordered" evidence="1">
    <location>
        <begin position="1"/>
        <end position="48"/>
    </location>
</feature>
<sequence length="322" mass="38175">YISWTNNYEDNSKKGRIGGKKTIKKTIKDPEKEEIKESEKKKDIKEDSVESIRKGIEDNEIDPNKTRARNVYENLVNILFQRGGGSKSKTQDDSHKHERAVIEYFKNLEFLESITSIKKGKNTIWYFNDRVISVTHINKAIKNHKRQCQNIEKFKDGLLVIWQIRGSQNHPDCTLLHVIENIIKIFPIECKLCSGLIKWNDNIPNLKYYFYHVINSNTNNRCIFPSGHQDVIHPVIINAYDVYEKELKELYNRHKKIFTELETKKDEFGNIINLQGFSVYPRKNFTQKVRNDLENDYTEYSEEIKSQWKKEFVERFAEFLSK</sequence>
<dbReference type="EMBL" id="UINC01109870">
    <property type="protein sequence ID" value="SVC76987.1"/>
    <property type="molecule type" value="Genomic_DNA"/>
</dbReference>
<evidence type="ECO:0000313" key="2">
    <source>
        <dbReference type="EMBL" id="SVC76987.1"/>
    </source>
</evidence>
<proteinExistence type="predicted"/>
<feature type="compositionally biased region" description="Basic residues" evidence="1">
    <location>
        <begin position="14"/>
        <end position="25"/>
    </location>
</feature>
<protein>
    <submittedName>
        <fullName evidence="2">Uncharacterized protein</fullName>
    </submittedName>
</protein>
<feature type="compositionally biased region" description="Basic and acidic residues" evidence="1">
    <location>
        <begin position="26"/>
        <end position="48"/>
    </location>
</feature>
<accession>A0A382PVU9</accession>
<organism evidence="2">
    <name type="scientific">marine metagenome</name>
    <dbReference type="NCBI Taxonomy" id="408172"/>
    <lineage>
        <taxon>unclassified sequences</taxon>
        <taxon>metagenomes</taxon>
        <taxon>ecological metagenomes</taxon>
    </lineage>
</organism>
<evidence type="ECO:0000256" key="1">
    <source>
        <dbReference type="SAM" id="MobiDB-lite"/>
    </source>
</evidence>
<dbReference type="AlphaFoldDB" id="A0A382PVU9"/>